<name>A0A9P5P0N4_GYMJU</name>
<sequence length="130" mass="14682">MGDKILPSLQTFQPGLIAPRLAFSKASAKISLICTNFGTQSQFITGRLLEEKPEIRDMKILHVTSWQNSLRVKTGGAEPFSFMLFPKVSFTDISIYIQIVDDIGITNRLNDLPHITKKPLLGRRMTILMY</sequence>
<accession>A0A9P5P0N4</accession>
<dbReference type="EMBL" id="JADNYJ010000006">
    <property type="protein sequence ID" value="KAF8910404.1"/>
    <property type="molecule type" value="Genomic_DNA"/>
</dbReference>
<dbReference type="Gene3D" id="1.10.600.10">
    <property type="entry name" value="Farnesyl Diphosphate Synthase"/>
    <property type="match status" value="1"/>
</dbReference>
<evidence type="ECO:0000313" key="1">
    <source>
        <dbReference type="EMBL" id="KAF8910404.1"/>
    </source>
</evidence>
<comment type="caution">
    <text evidence="1">The sequence shown here is derived from an EMBL/GenBank/DDBJ whole genome shotgun (WGS) entry which is preliminary data.</text>
</comment>
<keyword evidence="2" id="KW-1185">Reference proteome</keyword>
<proteinExistence type="predicted"/>
<organism evidence="1 2">
    <name type="scientific">Gymnopilus junonius</name>
    <name type="common">Spectacular rustgill mushroom</name>
    <name type="synonym">Gymnopilus spectabilis subsp. junonius</name>
    <dbReference type="NCBI Taxonomy" id="109634"/>
    <lineage>
        <taxon>Eukaryota</taxon>
        <taxon>Fungi</taxon>
        <taxon>Dikarya</taxon>
        <taxon>Basidiomycota</taxon>
        <taxon>Agaricomycotina</taxon>
        <taxon>Agaricomycetes</taxon>
        <taxon>Agaricomycetidae</taxon>
        <taxon>Agaricales</taxon>
        <taxon>Agaricineae</taxon>
        <taxon>Hymenogastraceae</taxon>
        <taxon>Gymnopilus</taxon>
    </lineage>
</organism>
<evidence type="ECO:0000313" key="2">
    <source>
        <dbReference type="Proteomes" id="UP000724874"/>
    </source>
</evidence>
<reference evidence="1" key="1">
    <citation type="submission" date="2020-11" db="EMBL/GenBank/DDBJ databases">
        <authorList>
            <consortium name="DOE Joint Genome Institute"/>
            <person name="Ahrendt S."/>
            <person name="Riley R."/>
            <person name="Andreopoulos W."/>
            <person name="LaButti K."/>
            <person name="Pangilinan J."/>
            <person name="Ruiz-duenas F.J."/>
            <person name="Barrasa J.M."/>
            <person name="Sanchez-Garcia M."/>
            <person name="Camarero S."/>
            <person name="Miyauchi S."/>
            <person name="Serrano A."/>
            <person name="Linde D."/>
            <person name="Babiker R."/>
            <person name="Drula E."/>
            <person name="Ayuso-Fernandez I."/>
            <person name="Pacheco R."/>
            <person name="Padilla G."/>
            <person name="Ferreira P."/>
            <person name="Barriuso J."/>
            <person name="Kellner H."/>
            <person name="Castanera R."/>
            <person name="Alfaro M."/>
            <person name="Ramirez L."/>
            <person name="Pisabarro A.G."/>
            <person name="Kuo A."/>
            <person name="Tritt A."/>
            <person name="Lipzen A."/>
            <person name="He G."/>
            <person name="Yan M."/>
            <person name="Ng V."/>
            <person name="Cullen D."/>
            <person name="Martin F."/>
            <person name="Rosso M.-N."/>
            <person name="Henrissat B."/>
            <person name="Hibbett D."/>
            <person name="Martinez A.T."/>
            <person name="Grigoriev I.V."/>
        </authorList>
    </citation>
    <scope>NUCLEOTIDE SEQUENCE</scope>
    <source>
        <strain evidence="1">AH 44721</strain>
    </source>
</reference>
<protein>
    <submittedName>
        <fullName evidence="1">Uncharacterized protein</fullName>
    </submittedName>
</protein>
<dbReference type="OrthoDB" id="2998174at2759"/>
<dbReference type="InterPro" id="IPR008949">
    <property type="entry name" value="Isoprenoid_synthase_dom_sf"/>
</dbReference>
<dbReference type="AlphaFoldDB" id="A0A9P5P0N4"/>
<dbReference type="Proteomes" id="UP000724874">
    <property type="component" value="Unassembled WGS sequence"/>
</dbReference>
<gene>
    <name evidence="1" type="ORF">CPB84DRAFT_1763573</name>
</gene>